<reference evidence="12 13" key="1">
    <citation type="journal article" date="2006" name="Science">
        <title>Phytophthora genome sequences uncover evolutionary origins and mechanisms of pathogenesis.</title>
        <authorList>
            <person name="Tyler B.M."/>
            <person name="Tripathy S."/>
            <person name="Zhang X."/>
            <person name="Dehal P."/>
            <person name="Jiang R.H."/>
            <person name="Aerts A."/>
            <person name="Arredondo F.D."/>
            <person name="Baxter L."/>
            <person name="Bensasson D."/>
            <person name="Beynon J.L."/>
            <person name="Chapman J."/>
            <person name="Damasceno C.M."/>
            <person name="Dorrance A.E."/>
            <person name="Dou D."/>
            <person name="Dickerman A.W."/>
            <person name="Dubchak I.L."/>
            <person name="Garbelotto M."/>
            <person name="Gijzen M."/>
            <person name="Gordon S.G."/>
            <person name="Govers F."/>
            <person name="Grunwald N.J."/>
            <person name="Huang W."/>
            <person name="Ivors K.L."/>
            <person name="Jones R.W."/>
            <person name="Kamoun S."/>
            <person name="Krampis K."/>
            <person name="Lamour K.H."/>
            <person name="Lee M.K."/>
            <person name="McDonald W.H."/>
            <person name="Medina M."/>
            <person name="Meijer H.J."/>
            <person name="Nordberg E.K."/>
            <person name="Maclean D.J."/>
            <person name="Ospina-Giraldo M.D."/>
            <person name="Morris P.F."/>
            <person name="Phuntumart V."/>
            <person name="Putnam N.H."/>
            <person name="Rash S."/>
            <person name="Rose J.K."/>
            <person name="Sakihama Y."/>
            <person name="Salamov A.A."/>
            <person name="Savidor A."/>
            <person name="Scheuring C.F."/>
            <person name="Smith B.M."/>
            <person name="Sobral B.W."/>
            <person name="Terry A."/>
            <person name="Torto-Alalibo T.A."/>
            <person name="Win J."/>
            <person name="Xu Z."/>
            <person name="Zhang H."/>
            <person name="Grigoriev I.V."/>
            <person name="Rokhsar D.S."/>
            <person name="Boore J.L."/>
        </authorList>
    </citation>
    <scope>NUCLEOTIDE SEQUENCE [LARGE SCALE GENOMIC DNA]</scope>
    <source>
        <strain evidence="12 13">P6497</strain>
    </source>
</reference>
<dbReference type="InterPro" id="IPR027417">
    <property type="entry name" value="P-loop_NTPase"/>
</dbReference>
<feature type="transmembrane region" description="Helical" evidence="9">
    <location>
        <begin position="390"/>
        <end position="409"/>
    </location>
</feature>
<organism evidence="12 13">
    <name type="scientific">Phytophthora sojae (strain P6497)</name>
    <name type="common">Soybean stem and root rot agent</name>
    <name type="synonym">Phytophthora megasperma f. sp. glycines</name>
    <dbReference type="NCBI Taxonomy" id="1094619"/>
    <lineage>
        <taxon>Eukaryota</taxon>
        <taxon>Sar</taxon>
        <taxon>Stramenopiles</taxon>
        <taxon>Oomycota</taxon>
        <taxon>Peronosporomycetes</taxon>
        <taxon>Peronosporales</taxon>
        <taxon>Peronosporaceae</taxon>
        <taxon>Phytophthora</taxon>
    </lineage>
</organism>
<dbReference type="AlphaFoldDB" id="G4YJH6"/>
<dbReference type="InterPro" id="IPR017871">
    <property type="entry name" value="ABC_transporter-like_CS"/>
</dbReference>
<feature type="domain" description="ABC transporter" evidence="10">
    <location>
        <begin position="580"/>
        <end position="816"/>
    </location>
</feature>
<dbReference type="GO" id="GO:0016887">
    <property type="term" value="F:ATP hydrolysis activity"/>
    <property type="evidence" value="ECO:0007669"/>
    <property type="project" value="InterPro"/>
</dbReference>
<dbReference type="PROSITE" id="PS00211">
    <property type="entry name" value="ABC_TRANSPORTER_1"/>
    <property type="match status" value="1"/>
</dbReference>
<feature type="transmembrane region" description="Helical" evidence="9">
    <location>
        <begin position="256"/>
        <end position="276"/>
    </location>
</feature>
<dbReference type="KEGG" id="psoj:PHYSODRAFT_323381"/>
<dbReference type="PANTHER" id="PTHR24221">
    <property type="entry name" value="ATP-BINDING CASSETTE SUB-FAMILY B"/>
    <property type="match status" value="1"/>
</dbReference>
<dbReference type="GO" id="GO:0005737">
    <property type="term" value="C:cytoplasm"/>
    <property type="evidence" value="ECO:0007669"/>
    <property type="project" value="UniProtKB-ARBA"/>
</dbReference>
<evidence type="ECO:0000256" key="4">
    <source>
        <dbReference type="ARBA" id="ARBA00022741"/>
    </source>
</evidence>
<dbReference type="Pfam" id="PF00664">
    <property type="entry name" value="ABC_membrane"/>
    <property type="match status" value="1"/>
</dbReference>
<evidence type="ECO:0000259" key="11">
    <source>
        <dbReference type="PROSITE" id="PS50929"/>
    </source>
</evidence>
<feature type="region of interest" description="Disordered" evidence="8">
    <location>
        <begin position="818"/>
        <end position="838"/>
    </location>
</feature>
<dbReference type="Gene3D" id="3.40.50.300">
    <property type="entry name" value="P-loop containing nucleotide triphosphate hydrolases"/>
    <property type="match status" value="1"/>
</dbReference>
<name>G4YJH6_PHYSP</name>
<keyword evidence="13" id="KW-1185">Reference proteome</keyword>
<dbReference type="PROSITE" id="PS50929">
    <property type="entry name" value="ABC_TM1F"/>
    <property type="match status" value="1"/>
</dbReference>
<evidence type="ECO:0000256" key="1">
    <source>
        <dbReference type="ARBA" id="ARBA00004141"/>
    </source>
</evidence>
<dbReference type="GO" id="GO:0016020">
    <property type="term" value="C:membrane"/>
    <property type="evidence" value="ECO:0007669"/>
    <property type="project" value="UniProtKB-SubCell"/>
</dbReference>
<dbReference type="FunCoup" id="G4YJH6">
    <property type="interactions" value="237"/>
</dbReference>
<dbReference type="Pfam" id="PF00005">
    <property type="entry name" value="ABC_tran"/>
    <property type="match status" value="1"/>
</dbReference>
<keyword evidence="6 9" id="KW-1133">Transmembrane helix</keyword>
<sequence>MTTQSSAKEATPLLGNVSEHLDAKEKKKAYSRWRDDDADDDDGSSSGDPLSPKRRRKSAQRQMLCLQFSLLLLLAWDLASLLLVCSFSLGGSAFTRLRWLLDVHQTQWRFWGLPVWATVTKSVLFLLATRWPDARVVTWVVNLFCLAFLSVLAVDAFKLDAISRLDEEKQALVDANVANSLPLIFTVLEVVNLSFLLDSIRTSPPAESETLPQVAADKPTEAPKPRGISFVKLVYILKPYFWPHGFANKLRAASTYLVLILSKLANLAAPLFMASATNSLVAKDIGGAIRDIAIFSGLTLISKLFKEMQSLIYLKVKQTAYIELATLTYEHVQSLSYDWHVQKKLGDVLRSMDRGVESANSVVSYVFLYLIPTLAESVVVIVIFAMHFELAGLSFVAFSSLVVYAYLTIKITLWRKKYREASMRHDNEYHDKATDALLNYETIKYFGNERHEIDEYSKVIEKYQRYSVSVQASLSVLNGSQSIIIQATVLAALALAAPHVVDENSGRRIDIGAFVAISVYLTNLFAPLFFLGGIYNMVINSVVDMKKLSELLSVEPDIVDSPDAVQLGVCKYDSENGIDVVFRHVSFHYPSQPATTGVKDLNFTIPRGTTTALVGETGAGKTTISRLLFRFYECNAGKILVNHHNIAAVTQQSLRQAIGIVPQDTVLFNDTILRNIKYGNLNATFDQVVEAAKAARIYDFIMKLPDQWNTKVGERGLKLSGGEKQRVAIARTLLKDPPFVILDEATSALDTVTEQEIQAALNRLKANRTMLVIAHRLSTIRNAHQIIVMQHGEIAERGTHDELVAQPNSIYAGMWDAQRKHEGESTTSDREEAADADQTRVREVERWFALVSTQNGPGIDYGKGKTWVSLATIAAELKKSNPKKYPNKKVVLVKRVPDDQFAAEQLKSLPYPPQDNSRPGEPFAWICDGGGVYVIVVYAMVQYNGEPRYYLIVEFGSPEDDLQGKNDQQEIELLRLAPVQILLAGRDQLQQLAGGEDSSPPEEGVTAGLMGLPPGAKTQVRPGIVEEVQASTKRRGEELAAQPAKKPADVTLIANLATETR</sequence>
<dbReference type="InterPro" id="IPR003439">
    <property type="entry name" value="ABC_transporter-like_ATP-bd"/>
</dbReference>
<evidence type="ECO:0000256" key="3">
    <source>
        <dbReference type="ARBA" id="ARBA00022692"/>
    </source>
</evidence>
<protein>
    <submittedName>
        <fullName evidence="12">MDR type half transporter</fullName>
    </submittedName>
</protein>
<feature type="transmembrane region" description="Helical" evidence="9">
    <location>
        <begin position="63"/>
        <end position="90"/>
    </location>
</feature>
<dbReference type="SMR" id="G4YJH6"/>
<dbReference type="InParanoid" id="G4YJH6"/>
<dbReference type="InterPro" id="IPR011527">
    <property type="entry name" value="ABC1_TM_dom"/>
</dbReference>
<dbReference type="FunFam" id="3.40.50.300:FF:000604">
    <property type="entry name" value="ABC transporter B family member 28"/>
    <property type="match status" value="1"/>
</dbReference>
<dbReference type="InterPro" id="IPR003593">
    <property type="entry name" value="AAA+_ATPase"/>
</dbReference>
<evidence type="ECO:0000259" key="10">
    <source>
        <dbReference type="PROSITE" id="PS50893"/>
    </source>
</evidence>
<evidence type="ECO:0000256" key="7">
    <source>
        <dbReference type="ARBA" id="ARBA00023136"/>
    </source>
</evidence>
<proteinExistence type="predicted"/>
<feature type="transmembrane region" description="Helical" evidence="9">
    <location>
        <begin position="110"/>
        <end position="129"/>
    </location>
</feature>
<dbReference type="Gene3D" id="1.20.1560.10">
    <property type="entry name" value="ABC transporter type 1, transmembrane domain"/>
    <property type="match status" value="1"/>
</dbReference>
<dbReference type="EMBL" id="JH159151">
    <property type="protein sequence ID" value="EGZ29931.1"/>
    <property type="molecule type" value="Genomic_DNA"/>
</dbReference>
<comment type="subcellular location">
    <subcellularLocation>
        <location evidence="1">Membrane</location>
        <topology evidence="1">Multi-pass membrane protein</topology>
    </subcellularLocation>
</comment>
<dbReference type="GO" id="GO:0005524">
    <property type="term" value="F:ATP binding"/>
    <property type="evidence" value="ECO:0007669"/>
    <property type="project" value="UniProtKB-KW"/>
</dbReference>
<evidence type="ECO:0000313" key="12">
    <source>
        <dbReference type="EMBL" id="EGZ29931.1"/>
    </source>
</evidence>
<keyword evidence="5" id="KW-0067">ATP-binding</keyword>
<evidence type="ECO:0000256" key="6">
    <source>
        <dbReference type="ARBA" id="ARBA00022989"/>
    </source>
</evidence>
<dbReference type="PROSITE" id="PS50893">
    <property type="entry name" value="ABC_TRANSPORTER_2"/>
    <property type="match status" value="1"/>
</dbReference>
<feature type="transmembrane region" description="Helical" evidence="9">
    <location>
        <begin position="513"/>
        <end position="538"/>
    </location>
</feature>
<keyword evidence="2" id="KW-0813">Transport</keyword>
<feature type="domain" description="ABC transmembrane type-1" evidence="11">
    <location>
        <begin position="257"/>
        <end position="540"/>
    </location>
</feature>
<dbReference type="InterPro" id="IPR039421">
    <property type="entry name" value="Type_1_exporter"/>
</dbReference>
<dbReference type="FunFam" id="1.20.1560.10:FF:000142">
    <property type="entry name" value="ATP-binding Cassette (ABC) Superfamily"/>
    <property type="match status" value="1"/>
</dbReference>
<dbReference type="RefSeq" id="XP_009517206.1">
    <property type="nucleotide sequence ID" value="XM_009518911.1"/>
</dbReference>
<dbReference type="InterPro" id="IPR036640">
    <property type="entry name" value="ABC1_TM_sf"/>
</dbReference>
<accession>G4YJH6</accession>
<feature type="transmembrane region" description="Helical" evidence="9">
    <location>
        <begin position="362"/>
        <end position="384"/>
    </location>
</feature>
<dbReference type="GeneID" id="20644949"/>
<dbReference type="GO" id="GO:0140359">
    <property type="term" value="F:ABC-type transporter activity"/>
    <property type="evidence" value="ECO:0007669"/>
    <property type="project" value="InterPro"/>
</dbReference>
<dbReference type="Proteomes" id="UP000002640">
    <property type="component" value="Unassembled WGS sequence"/>
</dbReference>
<evidence type="ECO:0000256" key="9">
    <source>
        <dbReference type="SAM" id="Phobius"/>
    </source>
</evidence>
<keyword evidence="4" id="KW-0547">Nucleotide-binding</keyword>
<evidence type="ECO:0000256" key="2">
    <source>
        <dbReference type="ARBA" id="ARBA00022448"/>
    </source>
</evidence>
<dbReference type="OMA" id="WLLDVHQ"/>
<dbReference type="SUPFAM" id="SSF90123">
    <property type="entry name" value="ABC transporter transmembrane region"/>
    <property type="match status" value="1"/>
</dbReference>
<dbReference type="CDD" id="cd18560">
    <property type="entry name" value="ABC_6TM_ATM1_ABCB7_HMT1_ABCB6"/>
    <property type="match status" value="1"/>
</dbReference>
<keyword evidence="3 9" id="KW-0812">Transmembrane</keyword>
<dbReference type="SUPFAM" id="SSF52540">
    <property type="entry name" value="P-loop containing nucleoside triphosphate hydrolases"/>
    <property type="match status" value="1"/>
</dbReference>
<keyword evidence="7 9" id="KW-0472">Membrane</keyword>
<feature type="region of interest" description="Disordered" evidence="8">
    <location>
        <begin position="1"/>
        <end position="55"/>
    </location>
</feature>
<dbReference type="SMART" id="SM00382">
    <property type="entry name" value="AAA"/>
    <property type="match status" value="1"/>
</dbReference>
<feature type="transmembrane region" description="Helical" evidence="9">
    <location>
        <begin position="136"/>
        <end position="157"/>
    </location>
</feature>
<feature type="region of interest" description="Disordered" evidence="8">
    <location>
        <begin position="992"/>
        <end position="1021"/>
    </location>
</feature>
<evidence type="ECO:0000256" key="5">
    <source>
        <dbReference type="ARBA" id="ARBA00022840"/>
    </source>
</evidence>
<evidence type="ECO:0000256" key="8">
    <source>
        <dbReference type="SAM" id="MobiDB-lite"/>
    </source>
</evidence>
<gene>
    <name evidence="12" type="ORF">PHYSODRAFT_323381</name>
</gene>
<evidence type="ECO:0000313" key="13">
    <source>
        <dbReference type="Proteomes" id="UP000002640"/>
    </source>
</evidence>
<dbReference type="PANTHER" id="PTHR24221:SF503">
    <property type="entry name" value="MITOCHONDRIAL POTASSIUM CHANNEL ATP-BINDING SUBUNIT"/>
    <property type="match status" value="1"/>
</dbReference>